<dbReference type="GO" id="GO:0042602">
    <property type="term" value="F:riboflavin reductase (NADPH) activity"/>
    <property type="evidence" value="ECO:0007669"/>
    <property type="project" value="TreeGrafter"/>
</dbReference>
<gene>
    <name evidence="4" type="ORF">GMBLW1_16410</name>
</gene>
<dbReference type="EMBL" id="LR593887">
    <property type="protein sequence ID" value="VTS01043.1"/>
    <property type="molecule type" value="Genomic_DNA"/>
</dbReference>
<dbReference type="Proteomes" id="UP000464378">
    <property type="component" value="Chromosome"/>
</dbReference>
<dbReference type="InParanoid" id="A0A6C2YM69"/>
<sequence>MSETPASWVPALGRIPSGLSIITARHGDATTGMLASWVQQCSFEPPMVSFAIRQGRPVGEWLQVGAAFTINLLADDQKKLIGHFGKGFALDQPAFEGLNIRTEGNSAPILNDSLAYLLCRVTGRVLTGDHELILGSVHGGALQMADAKPMVHVRKSGLHY</sequence>
<name>A0A6C2YM69_9BACT</name>
<evidence type="ECO:0000259" key="3">
    <source>
        <dbReference type="SMART" id="SM00903"/>
    </source>
</evidence>
<dbReference type="PANTHER" id="PTHR30466:SF11">
    <property type="entry name" value="FLAVIN-DEPENDENT MONOOXYGENASE, REDUCTASE SUBUNIT HSAB"/>
    <property type="match status" value="1"/>
</dbReference>
<dbReference type="RefSeq" id="WP_162657505.1">
    <property type="nucleotide sequence ID" value="NZ_LR593887.1"/>
</dbReference>
<keyword evidence="2" id="KW-0560">Oxidoreductase</keyword>
<accession>A0A6C2YM69</accession>
<dbReference type="GO" id="GO:0010181">
    <property type="term" value="F:FMN binding"/>
    <property type="evidence" value="ECO:0007669"/>
    <property type="project" value="InterPro"/>
</dbReference>
<dbReference type="Gene3D" id="2.30.110.10">
    <property type="entry name" value="Electron Transport, Fmn-binding Protein, Chain A"/>
    <property type="match status" value="1"/>
</dbReference>
<protein>
    <recommendedName>
        <fullName evidence="3">Flavin reductase like domain-containing protein</fullName>
    </recommendedName>
</protein>
<dbReference type="EMBL" id="LR586016">
    <property type="protein sequence ID" value="VIP02319.1"/>
    <property type="molecule type" value="Genomic_DNA"/>
</dbReference>
<keyword evidence="5" id="KW-1185">Reference proteome</keyword>
<comment type="similarity">
    <text evidence="1">Belongs to the non-flavoprotein flavin reductase family.</text>
</comment>
<dbReference type="InterPro" id="IPR002563">
    <property type="entry name" value="Flavin_Rdtase-like_dom"/>
</dbReference>
<proteinExistence type="inferred from homology"/>
<dbReference type="KEGG" id="tim:GMBLW1_16410"/>
<evidence type="ECO:0000256" key="2">
    <source>
        <dbReference type="ARBA" id="ARBA00023002"/>
    </source>
</evidence>
<dbReference type="AlphaFoldDB" id="A0A6C2YM69"/>
<evidence type="ECO:0000313" key="4">
    <source>
        <dbReference type="EMBL" id="VIP02319.1"/>
    </source>
</evidence>
<feature type="domain" description="Flavin reductase like" evidence="3">
    <location>
        <begin position="12"/>
        <end position="159"/>
    </location>
</feature>
<evidence type="ECO:0000256" key="1">
    <source>
        <dbReference type="ARBA" id="ARBA00008898"/>
    </source>
</evidence>
<dbReference type="Pfam" id="PF01613">
    <property type="entry name" value="Flavin_Reduct"/>
    <property type="match status" value="1"/>
</dbReference>
<dbReference type="SUPFAM" id="SSF50475">
    <property type="entry name" value="FMN-binding split barrel"/>
    <property type="match status" value="1"/>
</dbReference>
<evidence type="ECO:0000313" key="5">
    <source>
        <dbReference type="Proteomes" id="UP000464378"/>
    </source>
</evidence>
<dbReference type="PANTHER" id="PTHR30466">
    <property type="entry name" value="FLAVIN REDUCTASE"/>
    <property type="match status" value="1"/>
</dbReference>
<dbReference type="InterPro" id="IPR050268">
    <property type="entry name" value="NADH-dep_flavin_reductase"/>
</dbReference>
<organism evidence="4">
    <name type="scientific">Tuwongella immobilis</name>
    <dbReference type="NCBI Taxonomy" id="692036"/>
    <lineage>
        <taxon>Bacteria</taxon>
        <taxon>Pseudomonadati</taxon>
        <taxon>Planctomycetota</taxon>
        <taxon>Planctomycetia</taxon>
        <taxon>Gemmatales</taxon>
        <taxon>Gemmataceae</taxon>
        <taxon>Tuwongella</taxon>
    </lineage>
</organism>
<reference evidence="4" key="1">
    <citation type="submission" date="2019-04" db="EMBL/GenBank/DDBJ databases">
        <authorList>
            <consortium name="Science for Life Laboratories"/>
        </authorList>
    </citation>
    <scope>NUCLEOTIDE SEQUENCE</scope>
    <source>
        <strain evidence="4">MBLW1</strain>
    </source>
</reference>
<dbReference type="InterPro" id="IPR012349">
    <property type="entry name" value="Split_barrel_FMN-bd"/>
</dbReference>
<dbReference type="SMART" id="SM00903">
    <property type="entry name" value="Flavin_Reduct"/>
    <property type="match status" value="1"/>
</dbReference>